<comment type="catalytic activity">
    <reaction evidence="8">
        <text>L-threonyl-[protein] + ATP = O-phospho-L-threonyl-[protein] + ADP + H(+)</text>
        <dbReference type="Rhea" id="RHEA:46608"/>
        <dbReference type="Rhea" id="RHEA-COMP:11060"/>
        <dbReference type="Rhea" id="RHEA-COMP:11605"/>
        <dbReference type="ChEBI" id="CHEBI:15378"/>
        <dbReference type="ChEBI" id="CHEBI:30013"/>
        <dbReference type="ChEBI" id="CHEBI:30616"/>
        <dbReference type="ChEBI" id="CHEBI:61977"/>
        <dbReference type="ChEBI" id="CHEBI:456216"/>
        <dbReference type="EC" id="2.7.11.1"/>
    </reaction>
</comment>
<dbReference type="PROSITE" id="PS50011">
    <property type="entry name" value="PROTEIN_KINASE_DOM"/>
    <property type="match status" value="1"/>
</dbReference>
<dbReference type="AlphaFoldDB" id="A0A9W2YAW8"/>
<dbReference type="InterPro" id="IPR003533">
    <property type="entry name" value="Doublecortin_dom"/>
</dbReference>
<dbReference type="Pfam" id="PF00069">
    <property type="entry name" value="Pkinase"/>
    <property type="match status" value="1"/>
</dbReference>
<reference evidence="15 16" key="1">
    <citation type="submission" date="2025-04" db="UniProtKB">
        <authorList>
            <consortium name="RefSeq"/>
        </authorList>
    </citation>
    <scope>IDENTIFICATION</scope>
</reference>
<dbReference type="SMART" id="SM00537">
    <property type="entry name" value="DCX"/>
    <property type="match status" value="2"/>
</dbReference>
<dbReference type="Gene3D" id="1.10.510.10">
    <property type="entry name" value="Transferase(Phosphotransferase) domain 1"/>
    <property type="match status" value="1"/>
</dbReference>
<dbReference type="InterPro" id="IPR011009">
    <property type="entry name" value="Kinase-like_dom_sf"/>
</dbReference>
<dbReference type="Pfam" id="PF03607">
    <property type="entry name" value="DCX"/>
    <property type="match status" value="1"/>
</dbReference>
<feature type="region of interest" description="Disordered" evidence="11">
    <location>
        <begin position="165"/>
        <end position="194"/>
    </location>
</feature>
<dbReference type="SMART" id="SM00220">
    <property type="entry name" value="S_TKc"/>
    <property type="match status" value="1"/>
</dbReference>
<gene>
    <name evidence="15 16" type="primary">LOC106073577</name>
</gene>
<evidence type="ECO:0000256" key="8">
    <source>
        <dbReference type="ARBA" id="ARBA00047899"/>
    </source>
</evidence>
<dbReference type="OMA" id="VRAQKKW"/>
<dbReference type="GO" id="GO:0035556">
    <property type="term" value="P:intracellular signal transduction"/>
    <property type="evidence" value="ECO:0007669"/>
    <property type="project" value="InterPro"/>
</dbReference>
<dbReference type="PANTHER" id="PTHR24347">
    <property type="entry name" value="SERINE/THREONINE-PROTEIN KINASE"/>
    <property type="match status" value="1"/>
</dbReference>
<dbReference type="GO" id="GO:0005524">
    <property type="term" value="F:ATP binding"/>
    <property type="evidence" value="ECO:0007669"/>
    <property type="project" value="UniProtKB-UniRule"/>
</dbReference>
<evidence type="ECO:0000259" key="13">
    <source>
        <dbReference type="PROSITE" id="PS50309"/>
    </source>
</evidence>
<evidence type="ECO:0000256" key="6">
    <source>
        <dbReference type="ARBA" id="ARBA00022777"/>
    </source>
</evidence>
<evidence type="ECO:0000256" key="3">
    <source>
        <dbReference type="ARBA" id="ARBA00022527"/>
    </source>
</evidence>
<evidence type="ECO:0000313" key="14">
    <source>
        <dbReference type="Proteomes" id="UP001165740"/>
    </source>
</evidence>
<protein>
    <recommendedName>
        <fullName evidence="2">non-specific serine/threonine protein kinase</fullName>
        <ecNumber evidence="2">2.7.11.1</ecNumber>
    </recommendedName>
</protein>
<comment type="catalytic activity">
    <reaction evidence="9">
        <text>L-seryl-[protein] + ATP = O-phospho-L-seryl-[protein] + ADP + H(+)</text>
        <dbReference type="Rhea" id="RHEA:17989"/>
        <dbReference type="Rhea" id="RHEA-COMP:9863"/>
        <dbReference type="Rhea" id="RHEA-COMP:11604"/>
        <dbReference type="ChEBI" id="CHEBI:15378"/>
        <dbReference type="ChEBI" id="CHEBI:29999"/>
        <dbReference type="ChEBI" id="CHEBI:30616"/>
        <dbReference type="ChEBI" id="CHEBI:83421"/>
        <dbReference type="ChEBI" id="CHEBI:456216"/>
        <dbReference type="EC" id="2.7.11.1"/>
    </reaction>
</comment>
<keyword evidence="3" id="KW-0723">Serine/threonine-protein kinase</keyword>
<feature type="domain" description="Protein kinase" evidence="12">
    <location>
        <begin position="657"/>
        <end position="914"/>
    </location>
</feature>
<feature type="compositionally biased region" description="Basic and acidic residues" evidence="11">
    <location>
        <begin position="329"/>
        <end position="343"/>
    </location>
</feature>
<feature type="domain" description="Doublecortin" evidence="13">
    <location>
        <begin position="195"/>
        <end position="278"/>
    </location>
</feature>
<dbReference type="RefSeq" id="XP_055859730.1">
    <property type="nucleotide sequence ID" value="XM_056003755.1"/>
</dbReference>
<evidence type="ECO:0000256" key="1">
    <source>
        <dbReference type="ARBA" id="ARBA00005354"/>
    </source>
</evidence>
<dbReference type="GeneID" id="106073577"/>
<dbReference type="PROSITE" id="PS00107">
    <property type="entry name" value="PROTEIN_KINASE_ATP"/>
    <property type="match status" value="1"/>
</dbReference>
<feature type="region of interest" description="Disordered" evidence="11">
    <location>
        <begin position="594"/>
        <end position="644"/>
    </location>
</feature>
<name>A0A9W2YAW8_BIOGL</name>
<dbReference type="InterPro" id="IPR036572">
    <property type="entry name" value="Doublecortin_dom_sf"/>
</dbReference>
<keyword evidence="6" id="KW-0418">Kinase</keyword>
<dbReference type="SUPFAM" id="SSF56112">
    <property type="entry name" value="Protein kinase-like (PK-like)"/>
    <property type="match status" value="1"/>
</dbReference>
<evidence type="ECO:0000256" key="4">
    <source>
        <dbReference type="ARBA" id="ARBA00022679"/>
    </source>
</evidence>
<dbReference type="PROSITE" id="PS00108">
    <property type="entry name" value="PROTEIN_KINASE_ST"/>
    <property type="match status" value="1"/>
</dbReference>
<feature type="compositionally biased region" description="Polar residues" evidence="11">
    <location>
        <begin position="344"/>
        <end position="353"/>
    </location>
</feature>
<proteinExistence type="inferred from homology"/>
<evidence type="ECO:0000313" key="15">
    <source>
        <dbReference type="RefSeq" id="XP_055859730.1"/>
    </source>
</evidence>
<evidence type="ECO:0000256" key="2">
    <source>
        <dbReference type="ARBA" id="ARBA00012513"/>
    </source>
</evidence>
<dbReference type="GO" id="GO:0004674">
    <property type="term" value="F:protein serine/threonine kinase activity"/>
    <property type="evidence" value="ECO:0007669"/>
    <property type="project" value="UniProtKB-KW"/>
</dbReference>
<feature type="compositionally biased region" description="Basic residues" evidence="11">
    <location>
        <begin position="629"/>
        <end position="640"/>
    </location>
</feature>
<feature type="compositionally biased region" description="Basic and acidic residues" evidence="11">
    <location>
        <begin position="354"/>
        <end position="365"/>
    </location>
</feature>
<dbReference type="InterPro" id="IPR000719">
    <property type="entry name" value="Prot_kinase_dom"/>
</dbReference>
<sequence length="968" mass="111069">MSVMAEDISRGVVTNSSQVHKDVGDLRRPLKLRFFVNGDRYFRGKKMYVAPNRYHTFNDLLNDLTGKLPSNANLPYGVRQIFTPVSGRRIYDIADLINGDTYVCAGFEGFKVIKYGRAALEPWSMARPQQTTNNEGDSEYLGNYRYRGYVTNAFHPGRYFRANHSLPQRRWPGPFGSSERGPKNTQSEGQTQKPKVITIVKYGPKPRSSIKIFLNHRSVLSYEQLMSDIAEAIGRGEGKGQRLFGVNGKEVQGISDFYRNINVFIAVGAGEANPSQDVVSDILVELFPEGNDAKNYLKDWEKSQRKNKKPAWSIDAAAKTNDSNNPKAPKVEPVHAQDKRDSGFDSSDTATNKSETDHVPPAEHKPKQKHRKKAARELAKESAPENNNDWSADQNQNYASKLEKQRMKLINEERERVNRRMQKIIDTERRVREEERRKMEQVPTERHHPENLFTKHETSAHVSESVEVPEQSKVDDEKALLERKQREREEREAAELAARHRMAMAERAEREKREKDLLEKNKLNAQRKAVETEGNKTEPSTEKMTYDTKSETPHKDVKASVDLETANETQPNQTLQIKDTDTAEVSNALENVPKENISSEQPAHHADAKDQTKSQQKEKRKQEKEERQQRKRAKTKIVRKTRAERQVSSDESVVQRYDFGKKLGDGNFAVVHQCKNKESGQEVAIKVIDKSKLKGKEHMVENEIDIMKDCSHHNIVRLFEEYETPERIYLIMELVKGGDLFDAITQSIKFGEADAALMVRDMCSALFYLHSRSIVHRDLKPENLLVHRNKDGSISLKLADFGLAMEVKELIYTVCGTPTYVAPEILTEIGYGLEVDMWAVGVINYILLCGFPPFRSPDRNQTELFEYIKAGDYQFISPYWDNISRSAKDLISRLLIVDRKKRYSSVDVLCHKWIVCGGQSDIVPSGAQSIDAACKEMRKELETQNKLNYENYQKLKEKKRREREKKEE</sequence>
<dbReference type="EC" id="2.7.11.1" evidence="2"/>
<dbReference type="InterPro" id="IPR017441">
    <property type="entry name" value="Protein_kinase_ATP_BS"/>
</dbReference>
<keyword evidence="4" id="KW-0808">Transferase</keyword>
<dbReference type="FunFam" id="1.10.510.10:FF:000066">
    <property type="entry name" value="Serine/threonine-protein kinase DCLK1 isoform 2"/>
    <property type="match status" value="1"/>
</dbReference>
<evidence type="ECO:0000313" key="16">
    <source>
        <dbReference type="RefSeq" id="XP_055859731.1"/>
    </source>
</evidence>
<feature type="region of interest" description="Disordered" evidence="11">
    <location>
        <begin position="464"/>
        <end position="555"/>
    </location>
</feature>
<feature type="compositionally biased region" description="Basic and acidic residues" evidence="11">
    <location>
        <begin position="602"/>
        <end position="628"/>
    </location>
</feature>
<accession>A0A9W2YAW8</accession>
<evidence type="ECO:0000256" key="10">
    <source>
        <dbReference type="PROSITE-ProRule" id="PRU10141"/>
    </source>
</evidence>
<evidence type="ECO:0000256" key="7">
    <source>
        <dbReference type="ARBA" id="ARBA00022840"/>
    </source>
</evidence>
<dbReference type="OrthoDB" id="1738954at2759"/>
<feature type="compositionally biased region" description="Basic and acidic residues" evidence="11">
    <location>
        <begin position="470"/>
        <end position="555"/>
    </location>
</feature>
<evidence type="ECO:0000256" key="11">
    <source>
        <dbReference type="SAM" id="MobiDB-lite"/>
    </source>
</evidence>
<feature type="binding site" evidence="10">
    <location>
        <position position="686"/>
    </location>
    <ligand>
        <name>ATP</name>
        <dbReference type="ChEBI" id="CHEBI:30616"/>
    </ligand>
</feature>
<organism evidence="14 15">
    <name type="scientific">Biomphalaria glabrata</name>
    <name type="common">Bloodfluke planorb</name>
    <name type="synonym">Freshwater snail</name>
    <dbReference type="NCBI Taxonomy" id="6526"/>
    <lineage>
        <taxon>Eukaryota</taxon>
        <taxon>Metazoa</taxon>
        <taxon>Spiralia</taxon>
        <taxon>Lophotrochozoa</taxon>
        <taxon>Mollusca</taxon>
        <taxon>Gastropoda</taxon>
        <taxon>Heterobranchia</taxon>
        <taxon>Euthyneura</taxon>
        <taxon>Panpulmonata</taxon>
        <taxon>Hygrophila</taxon>
        <taxon>Lymnaeoidea</taxon>
        <taxon>Planorbidae</taxon>
        <taxon>Biomphalaria</taxon>
    </lineage>
</organism>
<evidence type="ECO:0000256" key="9">
    <source>
        <dbReference type="ARBA" id="ARBA00048679"/>
    </source>
</evidence>
<dbReference type="Gene3D" id="3.10.20.230">
    <property type="entry name" value="Doublecortin domain"/>
    <property type="match status" value="2"/>
</dbReference>
<feature type="region of interest" description="Disordered" evidence="11">
    <location>
        <begin position="317"/>
        <end position="396"/>
    </location>
</feature>
<feature type="compositionally biased region" description="Polar residues" evidence="11">
    <location>
        <begin position="384"/>
        <end position="396"/>
    </location>
</feature>
<dbReference type="PROSITE" id="PS50309">
    <property type="entry name" value="DC"/>
    <property type="match status" value="2"/>
</dbReference>
<keyword evidence="14" id="KW-1185">Reference proteome</keyword>
<dbReference type="RefSeq" id="XP_055859731.1">
    <property type="nucleotide sequence ID" value="XM_056003756.1"/>
</dbReference>
<dbReference type="SUPFAM" id="SSF89837">
    <property type="entry name" value="Doublecortin (DC)"/>
    <property type="match status" value="2"/>
</dbReference>
<keyword evidence="5 10" id="KW-0547">Nucleotide-binding</keyword>
<feature type="compositionally biased region" description="Polar residues" evidence="11">
    <location>
        <begin position="183"/>
        <end position="193"/>
    </location>
</feature>
<comment type="similarity">
    <text evidence="1">Belongs to the protein kinase superfamily. CAMK Ser/Thr protein kinase family. CaMK subfamily.</text>
</comment>
<dbReference type="FunFam" id="3.30.200.20:FF:000042">
    <property type="entry name" value="Aurora kinase A"/>
    <property type="match status" value="1"/>
</dbReference>
<evidence type="ECO:0000256" key="5">
    <source>
        <dbReference type="ARBA" id="ARBA00022741"/>
    </source>
</evidence>
<feature type="domain" description="Doublecortin" evidence="13">
    <location>
        <begin position="30"/>
        <end position="116"/>
    </location>
</feature>
<dbReference type="Proteomes" id="UP001165740">
    <property type="component" value="Chromosome 11"/>
</dbReference>
<dbReference type="InterPro" id="IPR008271">
    <property type="entry name" value="Ser/Thr_kinase_AS"/>
</dbReference>
<dbReference type="CDD" id="cd14095">
    <property type="entry name" value="STKc_DCKL"/>
    <property type="match status" value="1"/>
</dbReference>
<keyword evidence="7 10" id="KW-0067">ATP-binding</keyword>
<evidence type="ECO:0000259" key="12">
    <source>
        <dbReference type="PROSITE" id="PS50011"/>
    </source>
</evidence>